<accession>A0AAV4PKN0</accession>
<proteinExistence type="predicted"/>
<sequence>MSPVTNLDLVRNPHHFQNIGLFGPLHPQTYSHAEMIIHPLWCIRPIIVQATNTLSSNAKRDAQVIDRKGSPKVVLFYPCNHLIICSPVVQAQSGKHLPVIAARQLLMRSNCRSHPSNCGPVVSGCLYYSEVAHLPSSSSSIGKGWLVEDRAVFLAELRYLFKKGLLSM</sequence>
<keyword evidence="2" id="KW-1185">Reference proteome</keyword>
<evidence type="ECO:0000313" key="1">
    <source>
        <dbReference type="EMBL" id="GIX97540.1"/>
    </source>
</evidence>
<reference evidence="1 2" key="1">
    <citation type="submission" date="2021-06" db="EMBL/GenBank/DDBJ databases">
        <title>Caerostris extrusa draft genome.</title>
        <authorList>
            <person name="Kono N."/>
            <person name="Arakawa K."/>
        </authorList>
    </citation>
    <scope>NUCLEOTIDE SEQUENCE [LARGE SCALE GENOMIC DNA]</scope>
</reference>
<dbReference type="EMBL" id="BPLR01004793">
    <property type="protein sequence ID" value="GIX97540.1"/>
    <property type="molecule type" value="Genomic_DNA"/>
</dbReference>
<dbReference type="AlphaFoldDB" id="A0AAV4PKN0"/>
<evidence type="ECO:0000313" key="2">
    <source>
        <dbReference type="Proteomes" id="UP001054945"/>
    </source>
</evidence>
<protein>
    <submittedName>
        <fullName evidence="1">Uncharacterized protein</fullName>
    </submittedName>
</protein>
<gene>
    <name evidence="1" type="ORF">CEXT_714591</name>
</gene>
<dbReference type="Proteomes" id="UP001054945">
    <property type="component" value="Unassembled WGS sequence"/>
</dbReference>
<organism evidence="1 2">
    <name type="scientific">Caerostris extrusa</name>
    <name type="common">Bark spider</name>
    <name type="synonym">Caerostris bankana</name>
    <dbReference type="NCBI Taxonomy" id="172846"/>
    <lineage>
        <taxon>Eukaryota</taxon>
        <taxon>Metazoa</taxon>
        <taxon>Ecdysozoa</taxon>
        <taxon>Arthropoda</taxon>
        <taxon>Chelicerata</taxon>
        <taxon>Arachnida</taxon>
        <taxon>Araneae</taxon>
        <taxon>Araneomorphae</taxon>
        <taxon>Entelegynae</taxon>
        <taxon>Araneoidea</taxon>
        <taxon>Araneidae</taxon>
        <taxon>Caerostris</taxon>
    </lineage>
</organism>
<comment type="caution">
    <text evidence="1">The sequence shown here is derived from an EMBL/GenBank/DDBJ whole genome shotgun (WGS) entry which is preliminary data.</text>
</comment>
<name>A0AAV4PKN0_CAEEX</name>